<evidence type="ECO:0000313" key="2">
    <source>
        <dbReference type="EMBL" id="CAH2261499.1"/>
    </source>
</evidence>
<evidence type="ECO:0000313" key="3">
    <source>
        <dbReference type="Proteomes" id="UP000838756"/>
    </source>
</evidence>
<feature type="region of interest" description="Disordered" evidence="1">
    <location>
        <begin position="46"/>
        <end position="71"/>
    </location>
</feature>
<dbReference type="Proteomes" id="UP000838756">
    <property type="component" value="Unassembled WGS sequence"/>
</dbReference>
<evidence type="ECO:0000256" key="1">
    <source>
        <dbReference type="SAM" id="MobiDB-lite"/>
    </source>
</evidence>
<sequence>MHHDTEAGFGSSASVSSLAADTHPTNCVLARSESVRGQWRGRGVLARRGSAAAPRSRASVTSNTLIAPPSP</sequence>
<accession>A0A8S4SFR5</accession>
<name>A0A8S4SFR5_9NEOP</name>
<dbReference type="EMBL" id="CAKXAJ010026196">
    <property type="protein sequence ID" value="CAH2261499.1"/>
    <property type="molecule type" value="Genomic_DNA"/>
</dbReference>
<keyword evidence="3" id="KW-1185">Reference proteome</keyword>
<feature type="region of interest" description="Disordered" evidence="1">
    <location>
        <begin position="1"/>
        <end position="23"/>
    </location>
</feature>
<feature type="compositionally biased region" description="Polar residues" evidence="1">
    <location>
        <begin position="11"/>
        <end position="23"/>
    </location>
</feature>
<reference evidence="2" key="1">
    <citation type="submission" date="2022-03" db="EMBL/GenBank/DDBJ databases">
        <authorList>
            <person name="Lindestad O."/>
        </authorList>
    </citation>
    <scope>NUCLEOTIDE SEQUENCE</scope>
</reference>
<comment type="caution">
    <text evidence="2">The sequence shown here is derived from an EMBL/GenBank/DDBJ whole genome shotgun (WGS) entry which is preliminary data.</text>
</comment>
<dbReference type="AlphaFoldDB" id="A0A8S4SFR5"/>
<proteinExistence type="predicted"/>
<gene>
    <name evidence="2" type="primary">jg20139</name>
    <name evidence="2" type="ORF">PAEG_LOCUS23935</name>
</gene>
<protein>
    <submittedName>
        <fullName evidence="2">Jg20139 protein</fullName>
    </submittedName>
</protein>
<feature type="compositionally biased region" description="Low complexity" evidence="1">
    <location>
        <begin position="46"/>
        <end position="59"/>
    </location>
</feature>
<organism evidence="2 3">
    <name type="scientific">Pararge aegeria aegeria</name>
    <dbReference type="NCBI Taxonomy" id="348720"/>
    <lineage>
        <taxon>Eukaryota</taxon>
        <taxon>Metazoa</taxon>
        <taxon>Ecdysozoa</taxon>
        <taxon>Arthropoda</taxon>
        <taxon>Hexapoda</taxon>
        <taxon>Insecta</taxon>
        <taxon>Pterygota</taxon>
        <taxon>Neoptera</taxon>
        <taxon>Endopterygota</taxon>
        <taxon>Lepidoptera</taxon>
        <taxon>Glossata</taxon>
        <taxon>Ditrysia</taxon>
        <taxon>Papilionoidea</taxon>
        <taxon>Nymphalidae</taxon>
        <taxon>Satyrinae</taxon>
        <taxon>Satyrini</taxon>
        <taxon>Parargina</taxon>
        <taxon>Pararge</taxon>
    </lineage>
</organism>